<reference evidence="1 2" key="1">
    <citation type="submission" date="2023-12" db="EMBL/GenBank/DDBJ databases">
        <title>Friends and Foes: Symbiotic and Algicidal bacterial influence on Karenia brevis blooms.</title>
        <authorList>
            <person name="Fei C."/>
            <person name="Mohamed A.R."/>
            <person name="Booker A."/>
            <person name="Arshad M."/>
            <person name="Klass S."/>
            <person name="Ahn S."/>
            <person name="Gilbert P.M."/>
            <person name="Heil C.A."/>
            <person name="Martinez J.M."/>
            <person name="Amin S.A."/>
        </authorList>
    </citation>
    <scope>NUCLEOTIDE SEQUENCE [LARGE SCALE GENOMIC DNA]</scope>
    <source>
        <strain evidence="1 2">CE15</strain>
    </source>
</reference>
<protein>
    <submittedName>
        <fullName evidence="1">Uncharacterized protein</fullName>
    </submittedName>
</protein>
<keyword evidence="2" id="KW-1185">Reference proteome</keyword>
<gene>
    <name evidence="1" type="ORF">WAE96_14565</name>
</gene>
<dbReference type="Proteomes" id="UP001382455">
    <property type="component" value="Unassembled WGS sequence"/>
</dbReference>
<comment type="caution">
    <text evidence="1">The sequence shown here is derived from an EMBL/GenBank/DDBJ whole genome shotgun (WGS) entry which is preliminary data.</text>
</comment>
<dbReference type="RefSeq" id="WP_336435962.1">
    <property type="nucleotide sequence ID" value="NZ_JBAWKS010000002.1"/>
</dbReference>
<evidence type="ECO:0000313" key="2">
    <source>
        <dbReference type="Proteomes" id="UP001382455"/>
    </source>
</evidence>
<name>A0ABU8EV92_9GAMM</name>
<organism evidence="1 2">
    <name type="scientific">Pseudoalteromonas spongiae</name>
    <dbReference type="NCBI Taxonomy" id="298657"/>
    <lineage>
        <taxon>Bacteria</taxon>
        <taxon>Pseudomonadati</taxon>
        <taxon>Pseudomonadota</taxon>
        <taxon>Gammaproteobacteria</taxon>
        <taxon>Alteromonadales</taxon>
        <taxon>Pseudoalteromonadaceae</taxon>
        <taxon>Pseudoalteromonas</taxon>
    </lineage>
</organism>
<evidence type="ECO:0000313" key="1">
    <source>
        <dbReference type="EMBL" id="MEI4550891.1"/>
    </source>
</evidence>
<dbReference type="EMBL" id="JBAWKS010000002">
    <property type="protein sequence ID" value="MEI4550891.1"/>
    <property type="molecule type" value="Genomic_DNA"/>
</dbReference>
<sequence length="147" mass="16347">MNVYSASNLSAVNKSQSLRVTHADQTPQDTVNKSVCDSVSISEQAHKMNENWQTIASQYDLHSIYGDEIRSLSKELFEGGFIGRGEMMAIGAPTSMNELPNQKHDLLNDMKHTYKLSTSIGGHNSGSNEVYQNAIDVLTRLEQTRNQ</sequence>
<accession>A0ABU8EV92</accession>
<proteinExistence type="predicted"/>